<evidence type="ECO:0000256" key="4">
    <source>
        <dbReference type="SAM" id="MobiDB-lite"/>
    </source>
</evidence>
<accession>A0A9P6ILL7</accession>
<evidence type="ECO:0000259" key="6">
    <source>
        <dbReference type="PROSITE" id="PS50166"/>
    </source>
</evidence>
<sequence length="1056" mass="115103">EPGVKASGVSGSEPAKKKRKPTKKSTNNDVNFENIFDDKKVNTQILSFKRLTEGTKLLGCITNITHGRDNLPELVIALPNNLIGYVNISEISDELIQQTGDSLPDLNDLFFVGQWIQCVIINLQQGASGGTAASGTDKHRRKIFLSMKPFIVNAGVKPVDIAAGMLISGVIQSVEDRGYIVSLGMHGLHGFLKNSEAKMYQRTKNNDHPLTVGQVLTFNVLSMESNKKTVQLTADPLKVSRATLGENFVFSEIGSIMPGDVIEALITEVQDIGVICKFMGHFDATINHFNTSEDMITSKKQLEDTFKISTKVRARVLYIDLASHPSKIGLSNARHVMGLTQAGATGSESGSKIYPGKDIPVGHVFEKVTVKRIDPRVGLLCEIEGTELPGYVHISRVSDESATTLSATSKYHVDSAHRAAVIGYDPVDGLFQLSLQPSVLDQPFLRIEDIEIGSIVKGTVVKNTDKGVVVSLAKNIKGFVPLIHCVDSAITNSTKKHVDEKYQEGKVVKCRVLSTDPEENRVILTCKDSITKSKLPIISSLKDVEPGTFSDGMISRVTPHGCIVTFYNDIRAFAHLSELQEAHVTNVNIFHPGQVKTCRVLEVDAKENRLKVSFKKSSETDLSPVSVGSIQKGKIVVIKGNIIHITLKPSEVKAILPVWHLSDHFGEQAQRIHRSLKEGMVLSDMVVTSKDETRGSVQVSKKPLLVLAAKQKKFITQRSGLKEGEVYPAVVRQVVNFGVFVDFGNNVDALAFRHSLSDVANVTFTKGQSVLAKVIKINPENGKTEVTLKPSEMVISADTVLYQGEFLSSYFKQLERLAKKDDSALNIGTTTMVEVKKIESEQWTVSYGSNNKTAVVTADQIKGVKGKVGSKCAAKVLDVDSEKGIVDFTLKDSLITVEEVKEAKAGRIATAKISKDLSSLPAIQKSQEVVEAVVELVKEDYLVLSIPQHNNIIAFTATRSYNNRMDRPINYVVGEKIKASVVHTPKAQTAERIILAIEQSKPGSASSTSNGTAREGKKSGIEKFEDVQEGVITAGRVASIKDMGLDIHLGGKILGR</sequence>
<feature type="domain" description="S1 motif" evidence="5">
    <location>
        <begin position="724"/>
        <end position="789"/>
    </location>
</feature>
<organism evidence="7 8">
    <name type="scientific">Modicella reniformis</name>
    <dbReference type="NCBI Taxonomy" id="1440133"/>
    <lineage>
        <taxon>Eukaryota</taxon>
        <taxon>Fungi</taxon>
        <taxon>Fungi incertae sedis</taxon>
        <taxon>Mucoromycota</taxon>
        <taxon>Mortierellomycotina</taxon>
        <taxon>Mortierellomycetes</taxon>
        <taxon>Mortierellales</taxon>
        <taxon>Mortierellaceae</taxon>
        <taxon>Modicella</taxon>
    </lineage>
</organism>
<dbReference type="GO" id="GO:0006364">
    <property type="term" value="P:rRNA processing"/>
    <property type="evidence" value="ECO:0007669"/>
    <property type="project" value="InterPro"/>
</dbReference>
<feature type="domain" description="S1 motif" evidence="5">
    <location>
        <begin position="54"/>
        <end position="148"/>
    </location>
</feature>
<protein>
    <submittedName>
        <fullName evidence="7">rRNA biogenesis protein rrp5</fullName>
    </submittedName>
</protein>
<dbReference type="FunFam" id="2.40.50.140:FF:000148">
    <property type="entry name" value="protein RRP5 homolog isoform X1"/>
    <property type="match status" value="1"/>
</dbReference>
<dbReference type="GO" id="GO:0003723">
    <property type="term" value="F:RNA binding"/>
    <property type="evidence" value="ECO:0007669"/>
    <property type="project" value="TreeGrafter"/>
</dbReference>
<dbReference type="Pfam" id="PF23459">
    <property type="entry name" value="S1_RRP5"/>
    <property type="match status" value="2"/>
</dbReference>
<evidence type="ECO:0000256" key="2">
    <source>
        <dbReference type="ARBA" id="ARBA00022737"/>
    </source>
</evidence>
<dbReference type="GO" id="GO:0032040">
    <property type="term" value="C:small-subunit processome"/>
    <property type="evidence" value="ECO:0007669"/>
    <property type="project" value="TreeGrafter"/>
</dbReference>
<name>A0A9P6ILL7_9FUNG</name>
<dbReference type="GO" id="GO:0006886">
    <property type="term" value="P:intracellular protein transport"/>
    <property type="evidence" value="ECO:0007669"/>
    <property type="project" value="InterPro"/>
</dbReference>
<dbReference type="SMART" id="SM00316">
    <property type="entry name" value="S1"/>
    <property type="match status" value="9"/>
</dbReference>
<dbReference type="FunFam" id="2.40.50.140:FF:000103">
    <property type="entry name" value="protein RRP5 homolog"/>
    <property type="match status" value="2"/>
</dbReference>
<dbReference type="InterPro" id="IPR057301">
    <property type="entry name" value="Rrp5_OB_4th"/>
</dbReference>
<dbReference type="OrthoDB" id="412781at2759"/>
<reference evidence="7" key="1">
    <citation type="journal article" date="2020" name="Fungal Divers.">
        <title>Resolving the Mortierellaceae phylogeny through synthesis of multi-gene phylogenetics and phylogenomics.</title>
        <authorList>
            <person name="Vandepol N."/>
            <person name="Liber J."/>
            <person name="Desiro A."/>
            <person name="Na H."/>
            <person name="Kennedy M."/>
            <person name="Barry K."/>
            <person name="Grigoriev I.V."/>
            <person name="Miller A.N."/>
            <person name="O'Donnell K."/>
            <person name="Stajich J.E."/>
            <person name="Bonito G."/>
        </authorList>
    </citation>
    <scope>NUCLEOTIDE SEQUENCE</scope>
    <source>
        <strain evidence="7">MES-2147</strain>
    </source>
</reference>
<dbReference type="InterPro" id="IPR001494">
    <property type="entry name" value="Importin-beta_N"/>
</dbReference>
<dbReference type="AlphaFoldDB" id="A0A9P6ILL7"/>
<feature type="region of interest" description="Disordered" evidence="4">
    <location>
        <begin position="1"/>
        <end position="29"/>
    </location>
</feature>
<feature type="non-terminal residue" evidence="7">
    <location>
        <position position="1056"/>
    </location>
</feature>
<keyword evidence="2" id="KW-0677">Repeat</keyword>
<evidence type="ECO:0000313" key="8">
    <source>
        <dbReference type="Proteomes" id="UP000749646"/>
    </source>
</evidence>
<dbReference type="PANTHER" id="PTHR23270:SF10">
    <property type="entry name" value="PROTEIN RRP5 HOMOLOG"/>
    <property type="match status" value="1"/>
</dbReference>
<keyword evidence="3" id="KW-0539">Nucleus</keyword>
<feature type="domain" description="Importin N-terminal" evidence="6">
    <location>
        <begin position="797"/>
        <end position="868"/>
    </location>
</feature>
<dbReference type="CDD" id="cd05693">
    <property type="entry name" value="S1_Rrp5_repeat_hs1_sc1"/>
    <property type="match status" value="1"/>
</dbReference>
<comment type="caution">
    <text evidence="7">The sequence shown here is derived from an EMBL/GenBank/DDBJ whole genome shotgun (WGS) entry which is preliminary data.</text>
</comment>
<feature type="domain" description="S1 motif" evidence="5">
    <location>
        <begin position="453"/>
        <end position="527"/>
    </location>
</feature>
<feature type="region of interest" description="Disordered" evidence="4">
    <location>
        <begin position="1001"/>
        <end position="1020"/>
    </location>
</feature>
<proteinExistence type="predicted"/>
<dbReference type="GO" id="GO:0031267">
    <property type="term" value="F:small GTPase binding"/>
    <property type="evidence" value="ECO:0007669"/>
    <property type="project" value="InterPro"/>
</dbReference>
<dbReference type="InterPro" id="IPR012340">
    <property type="entry name" value="NA-bd_OB-fold"/>
</dbReference>
<comment type="subcellular location">
    <subcellularLocation>
        <location evidence="1">Nucleus</location>
    </subcellularLocation>
</comment>
<dbReference type="SUPFAM" id="SSF50249">
    <property type="entry name" value="Nucleic acid-binding proteins"/>
    <property type="match status" value="8"/>
</dbReference>
<keyword evidence="8" id="KW-1185">Reference proteome</keyword>
<evidence type="ECO:0000313" key="7">
    <source>
        <dbReference type="EMBL" id="KAF9927845.1"/>
    </source>
</evidence>
<dbReference type="Proteomes" id="UP000749646">
    <property type="component" value="Unassembled WGS sequence"/>
</dbReference>
<feature type="non-terminal residue" evidence="7">
    <location>
        <position position="1"/>
    </location>
</feature>
<dbReference type="Pfam" id="PF00575">
    <property type="entry name" value="S1"/>
    <property type="match status" value="2"/>
</dbReference>
<dbReference type="InterPro" id="IPR048059">
    <property type="entry name" value="Rrp5_S1_rpt_hs1_sc1"/>
</dbReference>
<dbReference type="InterPro" id="IPR003029">
    <property type="entry name" value="S1_domain"/>
</dbReference>
<dbReference type="InterPro" id="IPR057300">
    <property type="entry name" value="OB_Rrp5"/>
</dbReference>
<dbReference type="InterPro" id="IPR045209">
    <property type="entry name" value="Rrp5"/>
</dbReference>
<dbReference type="Gene3D" id="2.40.50.140">
    <property type="entry name" value="Nucleic acid-binding proteins"/>
    <property type="match status" value="7"/>
</dbReference>
<dbReference type="Pfam" id="PF24685">
    <property type="entry name" value="OB_RRP5_4th"/>
    <property type="match status" value="1"/>
</dbReference>
<evidence type="ECO:0000256" key="3">
    <source>
        <dbReference type="ARBA" id="ARBA00023242"/>
    </source>
</evidence>
<dbReference type="PANTHER" id="PTHR23270">
    <property type="entry name" value="PROGRAMMED CELL DEATH PROTEIN 11 PRE-RRNA PROCESSING PROTEIN RRP5"/>
    <property type="match status" value="1"/>
</dbReference>
<feature type="domain" description="S1 motif" evidence="5">
    <location>
        <begin position="547"/>
        <end position="615"/>
    </location>
</feature>
<dbReference type="PROSITE" id="PS50166">
    <property type="entry name" value="IMPORTIN_B_NT"/>
    <property type="match status" value="1"/>
</dbReference>
<feature type="domain" description="S1 motif" evidence="5">
    <location>
        <begin position="259"/>
        <end position="333"/>
    </location>
</feature>
<dbReference type="InterPro" id="IPR057302">
    <property type="entry name" value="Rrp5_S1"/>
</dbReference>
<gene>
    <name evidence="7" type="primary">RRP5_2</name>
    <name evidence="7" type="ORF">BGZ65_006569</name>
</gene>
<evidence type="ECO:0000256" key="1">
    <source>
        <dbReference type="ARBA" id="ARBA00004123"/>
    </source>
</evidence>
<evidence type="ECO:0000259" key="5">
    <source>
        <dbReference type="PROSITE" id="PS50126"/>
    </source>
</evidence>
<dbReference type="EMBL" id="JAAAHW010010294">
    <property type="protein sequence ID" value="KAF9927845.1"/>
    <property type="molecule type" value="Genomic_DNA"/>
</dbReference>
<feature type="domain" description="S1 motif" evidence="5">
    <location>
        <begin position="628"/>
        <end position="702"/>
    </location>
</feature>
<feature type="domain" description="S1 motif" evidence="5">
    <location>
        <begin position="164"/>
        <end position="235"/>
    </location>
</feature>
<dbReference type="PROSITE" id="PS50126">
    <property type="entry name" value="S1"/>
    <property type="match status" value="8"/>
</dbReference>
<feature type="compositionally biased region" description="Polar residues" evidence="4">
    <location>
        <begin position="1001"/>
        <end position="1012"/>
    </location>
</feature>
<dbReference type="Pfam" id="PF24682">
    <property type="entry name" value="OB_RRP5"/>
    <property type="match status" value="1"/>
</dbReference>
<feature type="domain" description="S1 motif" evidence="5">
    <location>
        <begin position="362"/>
        <end position="436"/>
    </location>
</feature>